<dbReference type="KEGG" id="pbk:Back11_24270"/>
<evidence type="ECO:0000313" key="2">
    <source>
        <dbReference type="EMBL" id="BBH21082.1"/>
    </source>
</evidence>
<dbReference type="AlphaFoldDB" id="A0A3G9IS02"/>
<dbReference type="RefSeq" id="WP_125657004.1">
    <property type="nucleotide sequence ID" value="NZ_AP019308.1"/>
</dbReference>
<accession>A0A3G9IS02</accession>
<evidence type="ECO:0000313" key="3">
    <source>
        <dbReference type="Proteomes" id="UP000275368"/>
    </source>
</evidence>
<feature type="region of interest" description="Disordered" evidence="1">
    <location>
        <begin position="74"/>
        <end position="102"/>
    </location>
</feature>
<organism evidence="2 3">
    <name type="scientific">Paenibacillus baekrokdamisoli</name>
    <dbReference type="NCBI Taxonomy" id="1712516"/>
    <lineage>
        <taxon>Bacteria</taxon>
        <taxon>Bacillati</taxon>
        <taxon>Bacillota</taxon>
        <taxon>Bacilli</taxon>
        <taxon>Bacillales</taxon>
        <taxon>Paenibacillaceae</taxon>
        <taxon>Paenibacillus</taxon>
    </lineage>
</organism>
<sequence>MSCHPHCPTATVFDPPTQVVNDIYDPQLVNVVHTVEVTNSHHCVPVYQHCYQYVVKEEFNAPTFTAPTFTGPMHANTYGRQVRTSGLSKNKTKKKSKFQNKK</sequence>
<proteinExistence type="predicted"/>
<dbReference type="EMBL" id="AP019308">
    <property type="protein sequence ID" value="BBH21082.1"/>
    <property type="molecule type" value="Genomic_DNA"/>
</dbReference>
<name>A0A3G9IS02_9BACL</name>
<keyword evidence="3" id="KW-1185">Reference proteome</keyword>
<dbReference type="OrthoDB" id="2679273at2"/>
<reference evidence="2 3" key="1">
    <citation type="submission" date="2018-11" db="EMBL/GenBank/DDBJ databases">
        <title>Complete genome sequence of Paenibacillus baekrokdamisoli strain KCTC 33723.</title>
        <authorList>
            <person name="Kang S.W."/>
            <person name="Lee K.C."/>
            <person name="Kim K.K."/>
            <person name="Kim J.S."/>
            <person name="Kim D.S."/>
            <person name="Ko S.H."/>
            <person name="Yang S.H."/>
            <person name="Lee J.S."/>
        </authorList>
    </citation>
    <scope>NUCLEOTIDE SEQUENCE [LARGE SCALE GENOMIC DNA]</scope>
    <source>
        <strain evidence="2 3">KCTC 33723</strain>
    </source>
</reference>
<feature type="compositionally biased region" description="Basic residues" evidence="1">
    <location>
        <begin position="90"/>
        <end position="102"/>
    </location>
</feature>
<protein>
    <submittedName>
        <fullName evidence="2">Uncharacterized protein</fullName>
    </submittedName>
</protein>
<evidence type="ECO:0000256" key="1">
    <source>
        <dbReference type="SAM" id="MobiDB-lite"/>
    </source>
</evidence>
<gene>
    <name evidence="2" type="ORF">Back11_24270</name>
</gene>
<feature type="compositionally biased region" description="Polar residues" evidence="1">
    <location>
        <begin position="78"/>
        <end position="87"/>
    </location>
</feature>
<dbReference type="Proteomes" id="UP000275368">
    <property type="component" value="Chromosome"/>
</dbReference>